<dbReference type="Pfam" id="PF01925">
    <property type="entry name" value="TauE"/>
    <property type="match status" value="1"/>
</dbReference>
<keyword evidence="2 5" id="KW-0812">Transmembrane</keyword>
<feature type="transmembrane region" description="Helical" evidence="5">
    <location>
        <begin position="34"/>
        <end position="56"/>
    </location>
</feature>
<feature type="transmembrane region" description="Helical" evidence="5">
    <location>
        <begin position="92"/>
        <end position="112"/>
    </location>
</feature>
<keyword evidence="4 5" id="KW-0472">Membrane</keyword>
<evidence type="ECO:0000256" key="3">
    <source>
        <dbReference type="ARBA" id="ARBA00022989"/>
    </source>
</evidence>
<dbReference type="InterPro" id="IPR002781">
    <property type="entry name" value="TM_pro_TauE-like"/>
</dbReference>
<evidence type="ECO:0000313" key="6">
    <source>
        <dbReference type="EMBL" id="GAH68006.1"/>
    </source>
</evidence>
<accession>X1HCX3</accession>
<feature type="transmembrane region" description="Helical" evidence="5">
    <location>
        <begin position="6"/>
        <end position="27"/>
    </location>
</feature>
<dbReference type="AlphaFoldDB" id="X1HCX3"/>
<sequence length="117" mass="12480">MGFVVGMLSGFLGIGGAFIMSPALIYLIGVSTSVAIGTSLFQTIFISGYGALTHFFKGNVDFALVVNILIGSLIGSQVGAKIHNKLRGADIRYYFSLVIFVATGIVLFKFLFNIGYL</sequence>
<dbReference type="GO" id="GO:0016020">
    <property type="term" value="C:membrane"/>
    <property type="evidence" value="ECO:0007669"/>
    <property type="project" value="UniProtKB-SubCell"/>
</dbReference>
<proteinExistence type="predicted"/>
<keyword evidence="3 5" id="KW-1133">Transmembrane helix</keyword>
<name>X1HCX3_9ZZZZ</name>
<evidence type="ECO:0000256" key="2">
    <source>
        <dbReference type="ARBA" id="ARBA00022692"/>
    </source>
</evidence>
<gene>
    <name evidence="6" type="ORF">S03H2_48881</name>
</gene>
<protein>
    <recommendedName>
        <fullName evidence="7">Membrane transporter protein</fullName>
    </recommendedName>
</protein>
<reference evidence="6" key="1">
    <citation type="journal article" date="2014" name="Front. Microbiol.">
        <title>High frequency of phylogenetically diverse reductive dehalogenase-homologous genes in deep subseafloor sedimentary metagenomes.</title>
        <authorList>
            <person name="Kawai M."/>
            <person name="Futagami T."/>
            <person name="Toyoda A."/>
            <person name="Takaki Y."/>
            <person name="Nishi S."/>
            <person name="Hori S."/>
            <person name="Arai W."/>
            <person name="Tsubouchi T."/>
            <person name="Morono Y."/>
            <person name="Uchiyama I."/>
            <person name="Ito T."/>
            <person name="Fujiyama A."/>
            <person name="Inagaki F."/>
            <person name="Takami H."/>
        </authorList>
    </citation>
    <scope>NUCLEOTIDE SEQUENCE</scope>
    <source>
        <strain evidence="6">Expedition CK06-06</strain>
    </source>
</reference>
<evidence type="ECO:0000256" key="4">
    <source>
        <dbReference type="ARBA" id="ARBA00023136"/>
    </source>
</evidence>
<evidence type="ECO:0008006" key="7">
    <source>
        <dbReference type="Google" id="ProtNLM"/>
    </source>
</evidence>
<comment type="subcellular location">
    <subcellularLocation>
        <location evidence="1">Membrane</location>
        <topology evidence="1">Multi-pass membrane protein</topology>
    </subcellularLocation>
</comment>
<evidence type="ECO:0000256" key="1">
    <source>
        <dbReference type="ARBA" id="ARBA00004141"/>
    </source>
</evidence>
<feature type="transmembrane region" description="Helical" evidence="5">
    <location>
        <begin position="62"/>
        <end position="80"/>
    </location>
</feature>
<dbReference type="EMBL" id="BARU01030854">
    <property type="protein sequence ID" value="GAH68006.1"/>
    <property type="molecule type" value="Genomic_DNA"/>
</dbReference>
<comment type="caution">
    <text evidence="6">The sequence shown here is derived from an EMBL/GenBank/DDBJ whole genome shotgun (WGS) entry which is preliminary data.</text>
</comment>
<organism evidence="6">
    <name type="scientific">marine sediment metagenome</name>
    <dbReference type="NCBI Taxonomy" id="412755"/>
    <lineage>
        <taxon>unclassified sequences</taxon>
        <taxon>metagenomes</taxon>
        <taxon>ecological metagenomes</taxon>
    </lineage>
</organism>
<dbReference type="PANTHER" id="PTHR43701">
    <property type="entry name" value="MEMBRANE TRANSPORTER PROTEIN MJ0441-RELATED"/>
    <property type="match status" value="1"/>
</dbReference>
<evidence type="ECO:0000256" key="5">
    <source>
        <dbReference type="SAM" id="Phobius"/>
    </source>
</evidence>
<dbReference type="InterPro" id="IPR051598">
    <property type="entry name" value="TSUP/Inactive_protease-like"/>
</dbReference>
<dbReference type="PANTHER" id="PTHR43701:SF2">
    <property type="entry name" value="MEMBRANE TRANSPORTER PROTEIN YJNA-RELATED"/>
    <property type="match status" value="1"/>
</dbReference>